<feature type="region of interest" description="Disordered" evidence="1">
    <location>
        <begin position="345"/>
        <end position="369"/>
    </location>
</feature>
<dbReference type="PANTHER" id="PTHR22550">
    <property type="entry name" value="SPORE GERMINATION PROTEIN"/>
    <property type="match status" value="1"/>
</dbReference>
<feature type="compositionally biased region" description="Low complexity" evidence="1">
    <location>
        <begin position="490"/>
        <end position="501"/>
    </location>
</feature>
<dbReference type="Gene3D" id="3.40.50.410">
    <property type="entry name" value="von Willebrand factor, type A domain"/>
    <property type="match status" value="1"/>
</dbReference>
<keyword evidence="5" id="KW-1185">Reference proteome</keyword>
<reference evidence="4" key="1">
    <citation type="journal article" date="2014" name="Int. J. Syst. Evol. Microbiol.">
        <title>Complete genome sequence of Corynebacterium casei LMG S-19264T (=DSM 44701T), isolated from a smear-ripened cheese.</title>
        <authorList>
            <consortium name="US DOE Joint Genome Institute (JGI-PGF)"/>
            <person name="Walter F."/>
            <person name="Albersmeier A."/>
            <person name="Kalinowski J."/>
            <person name="Ruckert C."/>
        </authorList>
    </citation>
    <scope>NUCLEOTIDE SEQUENCE</scope>
    <source>
        <strain evidence="4">KCTC 23430</strain>
    </source>
</reference>
<feature type="transmembrane region" description="Helical" evidence="2">
    <location>
        <begin position="12"/>
        <end position="32"/>
    </location>
</feature>
<dbReference type="InterPro" id="IPR002035">
    <property type="entry name" value="VWF_A"/>
</dbReference>
<feature type="region of interest" description="Disordered" evidence="1">
    <location>
        <begin position="568"/>
        <end position="589"/>
    </location>
</feature>
<feature type="domain" description="VWFA" evidence="3">
    <location>
        <begin position="99"/>
        <end position="275"/>
    </location>
</feature>
<dbReference type="SMART" id="SM00327">
    <property type="entry name" value="VWA"/>
    <property type="match status" value="1"/>
</dbReference>
<dbReference type="RefSeq" id="WP_189477546.1">
    <property type="nucleotide sequence ID" value="NZ_BMYM01000002.1"/>
</dbReference>
<evidence type="ECO:0000256" key="1">
    <source>
        <dbReference type="SAM" id="MobiDB-lite"/>
    </source>
</evidence>
<dbReference type="AlphaFoldDB" id="A0A918XII4"/>
<gene>
    <name evidence="4" type="ORF">GCM10007053_18770</name>
</gene>
<dbReference type="InterPro" id="IPR050768">
    <property type="entry name" value="UPF0353/GerABKA_families"/>
</dbReference>
<keyword evidence="2" id="KW-1133">Transmembrane helix</keyword>
<dbReference type="Gene3D" id="1.25.40.10">
    <property type="entry name" value="Tetratricopeptide repeat domain"/>
    <property type="match status" value="1"/>
</dbReference>
<feature type="region of interest" description="Disordered" evidence="1">
    <location>
        <begin position="490"/>
        <end position="509"/>
    </location>
</feature>
<sequence length="589" mass="65460">MPFDADWLSYFHFLRPWWAVLIVPWALIILVMNRRAEGNTQFEGIIAPHLLKHLRVKRYQSNWFNPRRFTEAITVLLIIVLMGPSWRQQDSPLSEDASALVILLDVSASMRQRDVQPSRLRRAKQKISDLLSLRPDKKAALIAYAGSAHTVLTLTADRDILNQYVAAITTDIMPRPGKFPEYALPQIDKILSDSSAPATVVMFTDGTSVNAEQAFREYFDARPHQLLIVGTGDADQESDIPLADNALKALARASGGDYVSLTVDDRDMRQVNRRVESHYVVLDDNSLPWLDSGYPLVFPAMALFLLWFRRGWTLTWCWIVLPALLSAGAPPALAVESLSASDTVAAAAEESSPKNEAEQPPSGTSGPETPTIARRALDWFADLWLTPDQQGRVLMQLGHYTEAAQQFEDTQWIALANYYAEDFLIAAEYFARSDTDNALFNEANSRAHARDYVRSVHRYDRLLARSPDFPGAQANRDKVQALIDEINRISESQQQEQGVSGEDVELSPEDTIPAQGADELSWEKESLLQLSAEDILGSPETAAMWLKAVQQDPSDFLAIKFSMQLEASANGASATSGNAGDAQQNGDDP</sequence>
<protein>
    <submittedName>
        <fullName evidence="4">Transporter</fullName>
    </submittedName>
</protein>
<dbReference type="SUPFAM" id="SSF53300">
    <property type="entry name" value="vWA-like"/>
    <property type="match status" value="1"/>
</dbReference>
<dbReference type="Pfam" id="PF13519">
    <property type="entry name" value="VWA_2"/>
    <property type="match status" value="1"/>
</dbReference>
<keyword evidence="2" id="KW-0472">Membrane</keyword>
<evidence type="ECO:0000259" key="3">
    <source>
        <dbReference type="PROSITE" id="PS50234"/>
    </source>
</evidence>
<feature type="compositionally biased region" description="Low complexity" evidence="1">
    <location>
        <begin position="568"/>
        <end position="582"/>
    </location>
</feature>
<name>A0A918XII4_9GAMM</name>
<comment type="caution">
    <text evidence="4">The sequence shown here is derived from an EMBL/GenBank/DDBJ whole genome shotgun (WGS) entry which is preliminary data.</text>
</comment>
<dbReference type="InterPro" id="IPR036465">
    <property type="entry name" value="vWFA_dom_sf"/>
</dbReference>
<evidence type="ECO:0000313" key="4">
    <source>
        <dbReference type="EMBL" id="GHD33813.1"/>
    </source>
</evidence>
<reference evidence="4" key="2">
    <citation type="submission" date="2020-09" db="EMBL/GenBank/DDBJ databases">
        <authorList>
            <person name="Sun Q."/>
            <person name="Kim S."/>
        </authorList>
    </citation>
    <scope>NUCLEOTIDE SEQUENCE</scope>
    <source>
        <strain evidence="4">KCTC 23430</strain>
    </source>
</reference>
<dbReference type="SUPFAM" id="SSF48452">
    <property type="entry name" value="TPR-like"/>
    <property type="match status" value="1"/>
</dbReference>
<evidence type="ECO:0000313" key="5">
    <source>
        <dbReference type="Proteomes" id="UP000644693"/>
    </source>
</evidence>
<accession>A0A918XII4</accession>
<organism evidence="4 5">
    <name type="scientific">Parahalioglobus pacificus</name>
    <dbReference type="NCBI Taxonomy" id="930806"/>
    <lineage>
        <taxon>Bacteria</taxon>
        <taxon>Pseudomonadati</taxon>
        <taxon>Pseudomonadota</taxon>
        <taxon>Gammaproteobacteria</taxon>
        <taxon>Cellvibrionales</taxon>
        <taxon>Halieaceae</taxon>
        <taxon>Parahalioglobus</taxon>
    </lineage>
</organism>
<dbReference type="EMBL" id="BMYM01000002">
    <property type="protein sequence ID" value="GHD33813.1"/>
    <property type="molecule type" value="Genomic_DNA"/>
</dbReference>
<keyword evidence="2" id="KW-0812">Transmembrane</keyword>
<feature type="transmembrane region" description="Helical" evidence="2">
    <location>
        <begin position="69"/>
        <end position="86"/>
    </location>
</feature>
<dbReference type="InterPro" id="IPR011990">
    <property type="entry name" value="TPR-like_helical_dom_sf"/>
</dbReference>
<dbReference type="PROSITE" id="PS50234">
    <property type="entry name" value="VWFA"/>
    <property type="match status" value="1"/>
</dbReference>
<feature type="compositionally biased region" description="Low complexity" evidence="1">
    <location>
        <begin position="360"/>
        <end position="369"/>
    </location>
</feature>
<dbReference type="Proteomes" id="UP000644693">
    <property type="component" value="Unassembled WGS sequence"/>
</dbReference>
<proteinExistence type="predicted"/>
<evidence type="ECO:0000256" key="2">
    <source>
        <dbReference type="SAM" id="Phobius"/>
    </source>
</evidence>
<dbReference type="PANTHER" id="PTHR22550:SF14">
    <property type="entry name" value="VWFA DOMAIN-CONTAINING PROTEIN"/>
    <property type="match status" value="1"/>
</dbReference>